<proteinExistence type="predicted"/>
<dbReference type="Proteomes" id="UP000664288">
    <property type="component" value="Unassembled WGS sequence"/>
</dbReference>
<organism evidence="1 2">
    <name type="scientific">Jiella sonneratiae</name>
    <dbReference type="NCBI Taxonomy" id="2816856"/>
    <lineage>
        <taxon>Bacteria</taxon>
        <taxon>Pseudomonadati</taxon>
        <taxon>Pseudomonadota</taxon>
        <taxon>Alphaproteobacteria</taxon>
        <taxon>Hyphomicrobiales</taxon>
        <taxon>Aurantimonadaceae</taxon>
        <taxon>Jiella</taxon>
    </lineage>
</organism>
<dbReference type="InterPro" id="IPR013078">
    <property type="entry name" value="His_Pase_superF_clade-1"/>
</dbReference>
<dbReference type="PANTHER" id="PTHR47623">
    <property type="entry name" value="OS09G0287300 PROTEIN"/>
    <property type="match status" value="1"/>
</dbReference>
<name>A0ABS3IXJ0_9HYPH</name>
<dbReference type="Pfam" id="PF00300">
    <property type="entry name" value="His_Phos_1"/>
    <property type="match status" value="1"/>
</dbReference>
<dbReference type="SUPFAM" id="SSF53254">
    <property type="entry name" value="Phosphoglycerate mutase-like"/>
    <property type="match status" value="1"/>
</dbReference>
<dbReference type="CDD" id="cd07067">
    <property type="entry name" value="HP_PGM_like"/>
    <property type="match status" value="1"/>
</dbReference>
<dbReference type="RefSeq" id="WP_207348758.1">
    <property type="nucleotide sequence ID" value="NZ_JAFMPY010000001.1"/>
</dbReference>
<accession>A0ABS3IXJ0</accession>
<dbReference type="PANTHER" id="PTHR47623:SF1">
    <property type="entry name" value="OS09G0287300 PROTEIN"/>
    <property type="match status" value="1"/>
</dbReference>
<dbReference type="EMBL" id="JAFMPY010000001">
    <property type="protein sequence ID" value="MBO0902109.1"/>
    <property type="molecule type" value="Genomic_DNA"/>
</dbReference>
<protein>
    <submittedName>
        <fullName evidence="1">Histidine phosphatase family protein</fullName>
    </submittedName>
</protein>
<dbReference type="InterPro" id="IPR029033">
    <property type="entry name" value="His_PPase_superfam"/>
</dbReference>
<dbReference type="Gene3D" id="3.40.50.1240">
    <property type="entry name" value="Phosphoglycerate mutase-like"/>
    <property type="match status" value="1"/>
</dbReference>
<evidence type="ECO:0000313" key="2">
    <source>
        <dbReference type="Proteomes" id="UP000664288"/>
    </source>
</evidence>
<keyword evidence="2" id="KW-1185">Reference proteome</keyword>
<comment type="caution">
    <text evidence="1">The sequence shown here is derived from an EMBL/GenBank/DDBJ whole genome shotgun (WGS) entry which is preliminary data.</text>
</comment>
<evidence type="ECO:0000313" key="1">
    <source>
        <dbReference type="EMBL" id="MBO0902109.1"/>
    </source>
</evidence>
<dbReference type="SMART" id="SM00855">
    <property type="entry name" value="PGAM"/>
    <property type="match status" value="1"/>
</dbReference>
<sequence length="171" mass="18044">MTASFGHHLYILRHAHSSWARPGERDHQRPLDERGARDADRLAEILGEESVKIDAVACSTARRAVDTLTPLRAALGNDVAIDYSDDLYALGAEAYFAAAARAPANVSALLIVGHNPMVEEFTAQLAGDGDEAARAALAGGFPTCALAIVGLPRPLAEVAPGSGRLLRVVRP</sequence>
<reference evidence="1 2" key="1">
    <citation type="submission" date="2021-03" db="EMBL/GenBank/DDBJ databases">
        <title>Whole genome sequence of Jiella sp. MQZ13P-4.</title>
        <authorList>
            <person name="Tuo L."/>
        </authorList>
    </citation>
    <scope>NUCLEOTIDE SEQUENCE [LARGE SCALE GENOMIC DNA]</scope>
    <source>
        <strain evidence="1 2">MQZ13P-4</strain>
    </source>
</reference>
<gene>
    <name evidence="1" type="ORF">J1C47_00510</name>
</gene>